<dbReference type="EMBL" id="VUJU01000418">
    <property type="protein sequence ID" value="KAF0770546.1"/>
    <property type="molecule type" value="Genomic_DNA"/>
</dbReference>
<comment type="caution">
    <text evidence="1">The sequence shown here is derived from an EMBL/GenBank/DDBJ whole genome shotgun (WGS) entry which is preliminary data.</text>
</comment>
<name>A0A6G0ZHI6_APHCR</name>
<protein>
    <submittedName>
        <fullName evidence="1">Uncharacterized protein</fullName>
    </submittedName>
</protein>
<gene>
    <name evidence="1" type="ORF">FWK35_00008622</name>
</gene>
<evidence type="ECO:0000313" key="2">
    <source>
        <dbReference type="Proteomes" id="UP000478052"/>
    </source>
</evidence>
<evidence type="ECO:0000313" key="1">
    <source>
        <dbReference type="EMBL" id="KAF0770546.1"/>
    </source>
</evidence>
<dbReference type="Proteomes" id="UP000478052">
    <property type="component" value="Unassembled WGS sequence"/>
</dbReference>
<sequence length="61" mass="6511">MSSTALPSCSMVRSFSSMAALRRSTSRVNSLTMAEVAVMAVIFRSGTPLRADSTVVFRLPA</sequence>
<keyword evidence="2" id="KW-1185">Reference proteome</keyword>
<organism evidence="1 2">
    <name type="scientific">Aphis craccivora</name>
    <name type="common">Cowpea aphid</name>
    <dbReference type="NCBI Taxonomy" id="307492"/>
    <lineage>
        <taxon>Eukaryota</taxon>
        <taxon>Metazoa</taxon>
        <taxon>Ecdysozoa</taxon>
        <taxon>Arthropoda</taxon>
        <taxon>Hexapoda</taxon>
        <taxon>Insecta</taxon>
        <taxon>Pterygota</taxon>
        <taxon>Neoptera</taxon>
        <taxon>Paraneoptera</taxon>
        <taxon>Hemiptera</taxon>
        <taxon>Sternorrhyncha</taxon>
        <taxon>Aphidomorpha</taxon>
        <taxon>Aphidoidea</taxon>
        <taxon>Aphididae</taxon>
        <taxon>Aphidini</taxon>
        <taxon>Aphis</taxon>
        <taxon>Aphis</taxon>
    </lineage>
</organism>
<reference evidence="1 2" key="1">
    <citation type="submission" date="2019-08" db="EMBL/GenBank/DDBJ databases">
        <title>Whole genome of Aphis craccivora.</title>
        <authorList>
            <person name="Voronova N.V."/>
            <person name="Shulinski R.S."/>
            <person name="Bandarenka Y.V."/>
            <person name="Zhorov D.G."/>
            <person name="Warner D."/>
        </authorList>
    </citation>
    <scope>NUCLEOTIDE SEQUENCE [LARGE SCALE GENOMIC DNA]</scope>
    <source>
        <strain evidence="1">180601</strain>
        <tissue evidence="1">Whole Body</tissue>
    </source>
</reference>
<accession>A0A6G0ZHI6</accession>
<dbReference type="AlphaFoldDB" id="A0A6G0ZHI6"/>
<proteinExistence type="predicted"/>